<sequence>MIARLAAVLLVASTLQCAALADDLETLGRVRWGMSPGELSDALGRSANPLPGRWDFGRYYSETTVEDVEVGGIPFRAFLQIDRRTGGLGQILLERRGRQATPVVFDDIVRALTDRYGEPEQTARDGDIAVPSAVRIVWRLPDFTINASFFDFRTTGIVSENPNVDRDPLTPFSERQRNNPRFLPRRALIRFNPPEG</sequence>
<feature type="signal peptide" evidence="1">
    <location>
        <begin position="1"/>
        <end position="21"/>
    </location>
</feature>
<feature type="chain" id="PRO_5045580374" evidence="1">
    <location>
        <begin position="22"/>
        <end position="196"/>
    </location>
</feature>
<protein>
    <submittedName>
        <fullName evidence="2">Uncharacterized protein</fullName>
    </submittedName>
</protein>
<dbReference type="RefSeq" id="WP_201080335.1">
    <property type="nucleotide sequence ID" value="NZ_CP067420.1"/>
</dbReference>
<evidence type="ECO:0000313" key="2">
    <source>
        <dbReference type="EMBL" id="QQP91918.1"/>
    </source>
</evidence>
<name>A0ABX7BBZ7_9PROT</name>
<keyword evidence="3" id="KW-1185">Reference proteome</keyword>
<dbReference type="EMBL" id="CP067420">
    <property type="protein sequence ID" value="QQP91918.1"/>
    <property type="molecule type" value="Genomic_DNA"/>
</dbReference>
<reference evidence="2" key="1">
    <citation type="submission" date="2021-02" db="EMBL/GenBank/DDBJ databases">
        <title>Skermanella TT6 skin isolate.</title>
        <authorList>
            <person name="Lee K."/>
            <person name="Ganzorig M."/>
        </authorList>
    </citation>
    <scope>NUCLEOTIDE SEQUENCE</scope>
    <source>
        <strain evidence="2">TT6</strain>
    </source>
</reference>
<evidence type="ECO:0000256" key="1">
    <source>
        <dbReference type="SAM" id="SignalP"/>
    </source>
</evidence>
<dbReference type="Proteomes" id="UP000595197">
    <property type="component" value="Chromosome"/>
</dbReference>
<organism evidence="2 3">
    <name type="scientific">Skermanella cutis</name>
    <dbReference type="NCBI Taxonomy" id="2775420"/>
    <lineage>
        <taxon>Bacteria</taxon>
        <taxon>Pseudomonadati</taxon>
        <taxon>Pseudomonadota</taxon>
        <taxon>Alphaproteobacteria</taxon>
        <taxon>Rhodospirillales</taxon>
        <taxon>Azospirillaceae</taxon>
        <taxon>Skermanella</taxon>
    </lineage>
</organism>
<accession>A0ABX7BBZ7</accession>
<proteinExistence type="predicted"/>
<gene>
    <name evidence="2" type="ORF">IGS68_12230</name>
</gene>
<keyword evidence="1" id="KW-0732">Signal</keyword>
<evidence type="ECO:0000313" key="3">
    <source>
        <dbReference type="Proteomes" id="UP000595197"/>
    </source>
</evidence>